<dbReference type="Gene3D" id="3.40.50.2000">
    <property type="entry name" value="Glycogen Phosphorylase B"/>
    <property type="match status" value="1"/>
</dbReference>
<dbReference type="OrthoDB" id="5835829at2759"/>
<dbReference type="GO" id="GO:0008194">
    <property type="term" value="F:UDP-glycosyltransferase activity"/>
    <property type="evidence" value="ECO:0007669"/>
    <property type="project" value="TreeGrafter"/>
</dbReference>
<dbReference type="AlphaFoldDB" id="A0A9P9HV78"/>
<dbReference type="InterPro" id="IPR050271">
    <property type="entry name" value="UDP-glycosyltransferase"/>
</dbReference>
<evidence type="ECO:0000256" key="2">
    <source>
        <dbReference type="ARBA" id="ARBA00022679"/>
    </source>
</evidence>
<dbReference type="PANTHER" id="PTHR48043:SF145">
    <property type="entry name" value="FI06409P-RELATED"/>
    <property type="match status" value="1"/>
</dbReference>
<keyword evidence="1" id="KW-0328">Glycosyltransferase</keyword>
<name>A0A9P9HV78_FUSSL</name>
<keyword evidence="2" id="KW-0808">Transferase</keyword>
<proteinExistence type="predicted"/>
<dbReference type="Proteomes" id="UP000736672">
    <property type="component" value="Unassembled WGS sequence"/>
</dbReference>
<dbReference type="PANTHER" id="PTHR48043">
    <property type="entry name" value="EG:EG0003.4 PROTEIN-RELATED"/>
    <property type="match status" value="1"/>
</dbReference>
<gene>
    <name evidence="3" type="ORF">B0J15DRAFT_511656</name>
</gene>
<protein>
    <submittedName>
        <fullName evidence="3">Uncharacterized protein</fullName>
    </submittedName>
</protein>
<keyword evidence="4" id="KW-1185">Reference proteome</keyword>
<reference evidence="3" key="1">
    <citation type="journal article" date="2021" name="Nat. Commun.">
        <title>Genetic determinants of endophytism in the Arabidopsis root mycobiome.</title>
        <authorList>
            <person name="Mesny F."/>
            <person name="Miyauchi S."/>
            <person name="Thiergart T."/>
            <person name="Pickel B."/>
            <person name="Atanasova L."/>
            <person name="Karlsson M."/>
            <person name="Huettel B."/>
            <person name="Barry K.W."/>
            <person name="Haridas S."/>
            <person name="Chen C."/>
            <person name="Bauer D."/>
            <person name="Andreopoulos W."/>
            <person name="Pangilinan J."/>
            <person name="LaButti K."/>
            <person name="Riley R."/>
            <person name="Lipzen A."/>
            <person name="Clum A."/>
            <person name="Drula E."/>
            <person name="Henrissat B."/>
            <person name="Kohler A."/>
            <person name="Grigoriev I.V."/>
            <person name="Martin F.M."/>
            <person name="Hacquard S."/>
        </authorList>
    </citation>
    <scope>NUCLEOTIDE SEQUENCE</scope>
    <source>
        <strain evidence="3">FSSC 5 MPI-SDFR-AT-0091</strain>
    </source>
</reference>
<accession>A0A9P9HV78</accession>
<comment type="caution">
    <text evidence="3">The sequence shown here is derived from an EMBL/GenBank/DDBJ whole genome shotgun (WGS) entry which is preliminary data.</text>
</comment>
<organism evidence="3 4">
    <name type="scientific">Fusarium solani</name>
    <name type="common">Filamentous fungus</name>
    <dbReference type="NCBI Taxonomy" id="169388"/>
    <lineage>
        <taxon>Eukaryota</taxon>
        <taxon>Fungi</taxon>
        <taxon>Dikarya</taxon>
        <taxon>Ascomycota</taxon>
        <taxon>Pezizomycotina</taxon>
        <taxon>Sordariomycetes</taxon>
        <taxon>Hypocreomycetidae</taxon>
        <taxon>Hypocreales</taxon>
        <taxon>Nectriaceae</taxon>
        <taxon>Fusarium</taxon>
        <taxon>Fusarium solani species complex</taxon>
    </lineage>
</organism>
<evidence type="ECO:0000313" key="4">
    <source>
        <dbReference type="Proteomes" id="UP000736672"/>
    </source>
</evidence>
<dbReference type="SUPFAM" id="SSF53756">
    <property type="entry name" value="UDP-Glycosyltransferase/glycogen phosphorylase"/>
    <property type="match status" value="1"/>
</dbReference>
<evidence type="ECO:0000256" key="1">
    <source>
        <dbReference type="ARBA" id="ARBA00022676"/>
    </source>
</evidence>
<dbReference type="EMBL" id="JAGTJS010000007">
    <property type="protein sequence ID" value="KAH7264648.1"/>
    <property type="molecule type" value="Genomic_DNA"/>
</dbReference>
<evidence type="ECO:0000313" key="3">
    <source>
        <dbReference type="EMBL" id="KAH7264648.1"/>
    </source>
</evidence>
<sequence length="488" mass="54077">MARRKVLMLTNCELGQANIFIATSHALLEQDPNTLNLALAKDGRQSPINFHSFPGRTMFECLNSSQDPSNHMFSVSLLKPGLWNAPQAIRFITTWAFLCWTPEEFTAIFNKTCTLIETLEPDIVLVDPIFSPGITAGKHMKGRVSKAFTFTIFSPNSMKDYVHHLEPRGAPFWKWAVVGSGIPMPVPWFYVPLNIYLLFRLIVIMAGDNHKPTMTTKVRELTNIPQLEIVENLSMLHTGLDGIDRVLISGPYMDRIFGCGPILRPLEDINGDLAAWLSRGPVIYINLGTHCLTSETEAVEMARSLKNLIDRASSKQKLPRLQVLWKLKKDLKRSGDFDVGPGSAVHTVLSNEIDKDRVRIVNWVASEPSSILETGNVVCAVSHGGANSYNEVVCSGVPQVVLPCWFDCYDFASKAELLGIGRWGSKKGCPRWIESELTEALIDVALDNNAEYTAKSRSLAELCGRNGGGRATAADEILRLIDDQVGHS</sequence>